<organism evidence="5 6">
    <name type="scientific">Psylliodes chrysocephalus</name>
    <dbReference type="NCBI Taxonomy" id="3402493"/>
    <lineage>
        <taxon>Eukaryota</taxon>
        <taxon>Metazoa</taxon>
        <taxon>Ecdysozoa</taxon>
        <taxon>Arthropoda</taxon>
        <taxon>Hexapoda</taxon>
        <taxon>Insecta</taxon>
        <taxon>Pterygota</taxon>
        <taxon>Neoptera</taxon>
        <taxon>Endopterygota</taxon>
        <taxon>Coleoptera</taxon>
        <taxon>Polyphaga</taxon>
        <taxon>Cucujiformia</taxon>
        <taxon>Chrysomeloidea</taxon>
        <taxon>Chrysomelidae</taxon>
        <taxon>Galerucinae</taxon>
        <taxon>Alticini</taxon>
        <taxon>Psylliodes</taxon>
    </lineage>
</organism>
<evidence type="ECO:0000256" key="1">
    <source>
        <dbReference type="ARBA" id="ARBA00009995"/>
    </source>
</evidence>
<evidence type="ECO:0000256" key="4">
    <source>
        <dbReference type="SAM" id="Phobius"/>
    </source>
</evidence>
<sequence length="502" mass="58161">MEFLSSFPLLIIFFNIISCAKILGIFPSPGYSQFILGERLMGELAKRGHEVTVISEYEPSEKIKNYETIKMNKSNRFDDNFDVLTWQRTNSFILNYNFLEMCLIYSEALLQQKHIQEFINSNRTFDLIIVEHFCNEAHMAFSEHFKAPLVIFSSQPVSEWNYHFVGNVKLPSINPLYVTPYEKKMNFFGRLHNLLLSIFDFVYKELKYYPDQQAFVDKYFPNKMDLKNVFTNTEMMLLFSHPLTTGPDLTTSAVVEVGGFHIVSKKLPNDIQNVLDGAKNGAILVSLGTNIECTSLSKEQLNMFLNAFRKLPQTILWKCALEIPDKPVNLILSKWLPQSDILAHPNTIAFMTHNGLLSTTEAIYHGVPMISIPIFGDQPMNALRVQKSGIAEQLSFLDFNENELYETIVKVTTYPKYKEKIQLMSKMIKDQPSKPLDRAMHTVEYVLKYKPGQLLRSPSLSLWWFQLYSFDVLLFIFIFIVSFYLFLSLVFRKLIFSSKLNK</sequence>
<evidence type="ECO:0000313" key="6">
    <source>
        <dbReference type="Proteomes" id="UP001153636"/>
    </source>
</evidence>
<dbReference type="Proteomes" id="UP001153636">
    <property type="component" value="Chromosome 11"/>
</dbReference>
<dbReference type="InterPro" id="IPR002213">
    <property type="entry name" value="UDP_glucos_trans"/>
</dbReference>
<reference evidence="5" key="1">
    <citation type="submission" date="2022-01" db="EMBL/GenBank/DDBJ databases">
        <authorList>
            <person name="King R."/>
        </authorList>
    </citation>
    <scope>NUCLEOTIDE SEQUENCE</scope>
</reference>
<protein>
    <recommendedName>
        <fullName evidence="7">UDP-glucuronosyltransferase</fullName>
    </recommendedName>
</protein>
<dbReference type="AlphaFoldDB" id="A0A9P0CIG7"/>
<feature type="non-terminal residue" evidence="5">
    <location>
        <position position="502"/>
    </location>
</feature>
<evidence type="ECO:0000256" key="3">
    <source>
        <dbReference type="ARBA" id="ARBA00022679"/>
    </source>
</evidence>
<keyword evidence="6" id="KW-1185">Reference proteome</keyword>
<comment type="similarity">
    <text evidence="1">Belongs to the UDP-glycosyltransferase family.</text>
</comment>
<keyword evidence="4" id="KW-0472">Membrane</keyword>
<evidence type="ECO:0000256" key="2">
    <source>
        <dbReference type="ARBA" id="ARBA00022676"/>
    </source>
</evidence>
<dbReference type="InterPro" id="IPR050271">
    <property type="entry name" value="UDP-glycosyltransferase"/>
</dbReference>
<dbReference type="Gene3D" id="3.40.50.2000">
    <property type="entry name" value="Glycogen Phosphorylase B"/>
    <property type="match status" value="2"/>
</dbReference>
<feature type="transmembrane region" description="Helical" evidence="4">
    <location>
        <begin position="463"/>
        <end position="491"/>
    </location>
</feature>
<dbReference type="EMBL" id="OV651823">
    <property type="protein sequence ID" value="CAH1101258.1"/>
    <property type="molecule type" value="Genomic_DNA"/>
</dbReference>
<dbReference type="GO" id="GO:0008194">
    <property type="term" value="F:UDP-glycosyltransferase activity"/>
    <property type="evidence" value="ECO:0007669"/>
    <property type="project" value="InterPro"/>
</dbReference>
<dbReference type="PANTHER" id="PTHR48043:SF159">
    <property type="entry name" value="EG:EG0003.4 PROTEIN-RELATED"/>
    <property type="match status" value="1"/>
</dbReference>
<evidence type="ECO:0008006" key="7">
    <source>
        <dbReference type="Google" id="ProtNLM"/>
    </source>
</evidence>
<proteinExistence type="inferred from homology"/>
<dbReference type="FunFam" id="3.40.50.2000:FF:000050">
    <property type="entry name" value="UDP-glucuronosyltransferase"/>
    <property type="match status" value="1"/>
</dbReference>
<dbReference type="SUPFAM" id="SSF53756">
    <property type="entry name" value="UDP-Glycosyltransferase/glycogen phosphorylase"/>
    <property type="match status" value="1"/>
</dbReference>
<keyword evidence="3" id="KW-0808">Transferase</keyword>
<keyword evidence="4" id="KW-0812">Transmembrane</keyword>
<gene>
    <name evidence="5" type="ORF">PSYICH_LOCUS2921</name>
</gene>
<dbReference type="Pfam" id="PF00201">
    <property type="entry name" value="UDPGT"/>
    <property type="match status" value="1"/>
</dbReference>
<name>A0A9P0CIG7_9CUCU</name>
<keyword evidence="4" id="KW-1133">Transmembrane helix</keyword>
<dbReference type="CDD" id="cd03784">
    <property type="entry name" value="GT1_Gtf-like"/>
    <property type="match status" value="1"/>
</dbReference>
<dbReference type="OrthoDB" id="5835829at2759"/>
<dbReference type="PANTHER" id="PTHR48043">
    <property type="entry name" value="EG:EG0003.4 PROTEIN-RELATED"/>
    <property type="match status" value="1"/>
</dbReference>
<keyword evidence="2" id="KW-0328">Glycosyltransferase</keyword>
<accession>A0A9P0CIG7</accession>
<evidence type="ECO:0000313" key="5">
    <source>
        <dbReference type="EMBL" id="CAH1101258.1"/>
    </source>
</evidence>